<dbReference type="OrthoDB" id="5181253at2"/>
<dbReference type="GO" id="GO:0005524">
    <property type="term" value="F:ATP binding"/>
    <property type="evidence" value="ECO:0007669"/>
    <property type="project" value="InterPro"/>
</dbReference>
<dbReference type="InterPro" id="IPR008866">
    <property type="entry name" value="Phage_lambda_GpA-like"/>
</dbReference>
<dbReference type="GO" id="GO:0004519">
    <property type="term" value="F:endonuclease activity"/>
    <property type="evidence" value="ECO:0007669"/>
    <property type="project" value="InterPro"/>
</dbReference>
<dbReference type="GO" id="GO:0016887">
    <property type="term" value="F:ATP hydrolysis activity"/>
    <property type="evidence" value="ECO:0007669"/>
    <property type="project" value="InterPro"/>
</dbReference>
<dbReference type="Pfam" id="PF05876">
    <property type="entry name" value="GpA_ATPase"/>
    <property type="match status" value="1"/>
</dbReference>
<dbReference type="Gene3D" id="3.40.50.300">
    <property type="entry name" value="P-loop containing nucleotide triphosphate hydrolases"/>
    <property type="match status" value="1"/>
</dbReference>
<gene>
    <name evidence="4" type="ORF">GL286_16970</name>
</gene>
<dbReference type="InterPro" id="IPR046453">
    <property type="entry name" value="GpA_ATPase"/>
</dbReference>
<comment type="caution">
    <text evidence="4">The sequence shown here is derived from an EMBL/GenBank/DDBJ whole genome shotgun (WGS) entry which is preliminary data.</text>
</comment>
<keyword evidence="5" id="KW-1185">Reference proteome</keyword>
<dbReference type="InterPro" id="IPR027417">
    <property type="entry name" value="P-loop_NTPase"/>
</dbReference>
<sequence>MTVPFGNASQIARAVALAQRHLRPPPTLKPSEYAEQSVRIPEGNAVPGLIRFDNAPFQREPLDMTINSACRRITLMWGAQVGKTTLALCAQSYRIEQNPTSQMMMQPSQGDLGTWMQTKFNPMVEANPALQKLIAPPRGRKGVNNDKMKSYPGGFIMFSWAGSPKTMRGRSAPFIVCDETDGYDRVTEGHPVNLLAQRAASFGDDGFLLEISTPGIKGASWIEAAFLAGDRRRFHVCCPHCGHQQTLKWANVTWDKDDEGEHLPETARYRCDAHDPETGEILCGKTWNDGQRWAAIRSAERDGAGWIAERPFRGHASYHLSELYSCFRRLSHIVQSFLDKVAANDMQSFTNISLAETWELEGEQVDATSLMGRVEAYAAPVPDGALVLTAGIDMQQDRLEVEVVGWGLGEESWTVEHRVIYGDPMQRDVWDDLDAMLAETWQHENGDQLSIASACLDTGGSAGMTQAAYEYARGKTGRRLFAVKGMSGFGRPIVSTPTRKASGRRARKVDLFPVGVDEAKVVVTRRLGIMRPGPGYCHFHNGLDPEYFAQMTSEKLVTKMTKGFAVREWHKTRDRNEVFDCRVYATAALKLLNPNFARLAKRMAITFPPAEADEPEPAPAATVGKTAAKLVDAIQQVRQTRAAPDPVEIPPEEPEAPDPQSAPKSVRRARRRRTGGGWVNRW</sequence>
<proteinExistence type="inferred from homology"/>
<name>A0A6L6JBA5_9RHOB</name>
<feature type="domain" description="Phage terminase large subunit GpA ATPase" evidence="2">
    <location>
        <begin position="45"/>
        <end position="298"/>
    </location>
</feature>
<feature type="domain" description="Terminase large subunit GpA endonuclease" evidence="3">
    <location>
        <begin position="315"/>
        <end position="595"/>
    </location>
</feature>
<accession>A0A6L6JBA5</accession>
<dbReference type="AlphaFoldDB" id="A0A6L6JBA5"/>
<evidence type="ECO:0000259" key="2">
    <source>
        <dbReference type="Pfam" id="PF05876"/>
    </source>
</evidence>
<evidence type="ECO:0000256" key="1">
    <source>
        <dbReference type="SAM" id="MobiDB-lite"/>
    </source>
</evidence>
<dbReference type="Proteomes" id="UP000478183">
    <property type="component" value="Unassembled WGS sequence"/>
</dbReference>
<feature type="region of interest" description="Disordered" evidence="1">
    <location>
        <begin position="638"/>
        <end position="682"/>
    </location>
</feature>
<evidence type="ECO:0000313" key="4">
    <source>
        <dbReference type="EMBL" id="MTH79412.1"/>
    </source>
</evidence>
<organism evidence="4 5">
    <name type="scientific">Paracoccus aestuariivivens</name>
    <dbReference type="NCBI Taxonomy" id="1820333"/>
    <lineage>
        <taxon>Bacteria</taxon>
        <taxon>Pseudomonadati</taxon>
        <taxon>Pseudomonadota</taxon>
        <taxon>Alphaproteobacteria</taxon>
        <taxon>Rhodobacterales</taxon>
        <taxon>Paracoccaceae</taxon>
        <taxon>Paracoccus</taxon>
    </lineage>
</organism>
<dbReference type="InterPro" id="IPR046454">
    <property type="entry name" value="GpA_endonuclease"/>
</dbReference>
<evidence type="ECO:0000259" key="3">
    <source>
        <dbReference type="Pfam" id="PF20454"/>
    </source>
</evidence>
<evidence type="ECO:0000313" key="5">
    <source>
        <dbReference type="Proteomes" id="UP000478183"/>
    </source>
</evidence>
<dbReference type="HAMAP" id="MF_04144">
    <property type="entry name" value="TERL_LAMBDA"/>
    <property type="match status" value="1"/>
</dbReference>
<dbReference type="Pfam" id="PF20454">
    <property type="entry name" value="GpA_nuclease"/>
    <property type="match status" value="1"/>
</dbReference>
<dbReference type="RefSeq" id="WP_155096764.1">
    <property type="nucleotide sequence ID" value="NZ_WMIE01000014.1"/>
</dbReference>
<reference evidence="4 5" key="1">
    <citation type="submission" date="2019-11" db="EMBL/GenBank/DDBJ databases">
        <authorList>
            <person name="Dong K."/>
        </authorList>
    </citation>
    <scope>NUCLEOTIDE SEQUENCE [LARGE SCALE GENOMIC DNA]</scope>
    <source>
        <strain evidence="4 5">NBRC 111993</strain>
    </source>
</reference>
<protein>
    <submittedName>
        <fullName evidence="4">Phage terminase large subunit family protein</fullName>
    </submittedName>
</protein>
<dbReference type="EMBL" id="WMIE01000014">
    <property type="protein sequence ID" value="MTH79412.1"/>
    <property type="molecule type" value="Genomic_DNA"/>
</dbReference>
<feature type="compositionally biased region" description="Basic residues" evidence="1">
    <location>
        <begin position="665"/>
        <end position="674"/>
    </location>
</feature>